<evidence type="ECO:0000313" key="1">
    <source>
        <dbReference type="EMBL" id="CDL74030.1"/>
    </source>
</evidence>
<keyword evidence="2" id="KW-1185">Reference proteome</keyword>
<proteinExistence type="predicted"/>
<sequence>MINIKPVIYKELQKVADNVTDTYPSDWETFPVVIFLEEQNKPGDWFDDKEQKSSIRYKVDIFDDTSTSELAVKINQIFESLGLRRTDCQDVPDPSHLRHKVMRFEGVVDLDSELVFQFRMEN</sequence>
<reference evidence="1 2" key="1">
    <citation type="journal article" date="2014" name="BMC Biol.">
        <title>Variable recombination dynamics during the emergence, transmission and 'disarming' of a multidrug-resistant pneumococcal clone.</title>
        <authorList>
            <person name="Croucher N.J."/>
            <person name="Hanage W.P."/>
            <person name="Harris S.R."/>
            <person name="McGee L."/>
            <person name="van der Linden M."/>
            <person name="de Lencastre H."/>
            <person name="Sa-Leao R."/>
            <person name="Song J.H."/>
            <person name="Ko K.S."/>
            <person name="Beall B."/>
            <person name="Klugman K.P."/>
            <person name="Parkhill J."/>
            <person name="Tomasz A."/>
            <person name="Kristinsson K.G."/>
            <person name="Bentley S.D."/>
        </authorList>
    </citation>
    <scope>NUCLEOTIDE SEQUENCE [LARGE SCALE GENOMIC DNA]</scope>
</reference>
<organism evidence="1 2">
    <name type="scientific">Streptococcus phage DCC1738</name>
    <dbReference type="NCBI Taxonomy" id="1448273"/>
    <lineage>
        <taxon>Viruses</taxon>
        <taxon>Duplodnaviria</taxon>
        <taxon>Heunggongvirae</taxon>
        <taxon>Uroviricota</taxon>
        <taxon>Caudoviricetes</taxon>
        <taxon>Ferrettivirinae</taxon>
        <taxon>Hinxtonvirus</taxon>
        <taxon>Hinxtonvirus DCC1738</taxon>
    </lineage>
</organism>
<dbReference type="OrthoDB" id="13593at10239"/>
<dbReference type="RefSeq" id="YP_009043184.1">
    <property type="nucleotide sequence ID" value="NC_024361.1"/>
</dbReference>
<name>A0A060QNT4_9CAUD</name>
<dbReference type="GeneID" id="19685205"/>
<dbReference type="KEGG" id="vg:19685205"/>
<dbReference type="Proteomes" id="UP000203604">
    <property type="component" value="Segment"/>
</dbReference>
<evidence type="ECO:0000313" key="2">
    <source>
        <dbReference type="Proteomes" id="UP000203604"/>
    </source>
</evidence>
<accession>A0A060QNT4</accession>
<dbReference type="EMBL" id="HG799497">
    <property type="protein sequence ID" value="CDL74030.1"/>
    <property type="molecule type" value="Genomic_DNA"/>
</dbReference>
<protein>
    <submittedName>
        <fullName evidence="1">DUF3168 phage protein</fullName>
    </submittedName>
</protein>